<dbReference type="Pfam" id="PF13233">
    <property type="entry name" value="Complex1_LYR_2"/>
    <property type="match status" value="1"/>
</dbReference>
<comment type="caution">
    <text evidence="8">The sequence shown here is derived from an EMBL/GenBank/DDBJ whole genome shotgun (WGS) entry which is preliminary data.</text>
</comment>
<accession>A0AAW0T8P7</accession>
<proteinExistence type="inferred from homology"/>
<comment type="function">
    <text evidence="6">Plays an essential role in the assembly of succinate dehydrogenase (SDH), an enzyme complex (also referred to as respiratory complex II) that is a component of both the tricarboxylic acid (TCA) cycle and the mitochondrial electron transport chain, and which couples the oxidation of succinate to fumarate with the reduction of ubiquinone (coenzyme Q) to ubiquinol. Promotes maturation of the iron-sulfur protein subunit of the SDH catalytic dimer, protecting it from the deleterious effects of oxidants. May act together with SDHAF1.</text>
</comment>
<evidence type="ECO:0000256" key="7">
    <source>
        <dbReference type="SAM" id="MobiDB-lite"/>
    </source>
</evidence>
<dbReference type="Proteomes" id="UP001487740">
    <property type="component" value="Unassembled WGS sequence"/>
</dbReference>
<evidence type="ECO:0000256" key="5">
    <source>
        <dbReference type="ARBA" id="ARBA00023186"/>
    </source>
</evidence>
<protein>
    <recommendedName>
        <fullName evidence="6">Succinate dehydrogenase assembly factor 3</fullName>
        <shortName evidence="6">SDH assembly factor 3</shortName>
        <shortName evidence="6">SDHAF3</shortName>
    </recommendedName>
</protein>
<evidence type="ECO:0000256" key="4">
    <source>
        <dbReference type="ARBA" id="ARBA00023128"/>
    </source>
</evidence>
<dbReference type="EMBL" id="JARAKH010000036">
    <property type="protein sequence ID" value="KAK8384019.1"/>
    <property type="molecule type" value="Genomic_DNA"/>
</dbReference>
<evidence type="ECO:0000256" key="1">
    <source>
        <dbReference type="ARBA" id="ARBA00004305"/>
    </source>
</evidence>
<dbReference type="PANTHER" id="PTHR13137:SF6">
    <property type="entry name" value="SUCCINATE DEHYDROGENASE ASSEMBLY FACTOR 3, MITOCHONDRIAL"/>
    <property type="match status" value="1"/>
</dbReference>
<name>A0AAW0T8P7_SCYPA</name>
<feature type="region of interest" description="Disordered" evidence="7">
    <location>
        <begin position="113"/>
        <end position="133"/>
    </location>
</feature>
<dbReference type="AlphaFoldDB" id="A0AAW0T8P7"/>
<evidence type="ECO:0000256" key="2">
    <source>
        <dbReference type="ARBA" id="ARBA00006020"/>
    </source>
</evidence>
<comment type="similarity">
    <text evidence="2 6">Belongs to the complex I LYR family. SDHAF3 subfamily.</text>
</comment>
<dbReference type="CDD" id="cd20270">
    <property type="entry name" value="Complex1_LYR_SDHAF3_LYRM10"/>
    <property type="match status" value="1"/>
</dbReference>
<dbReference type="InterPro" id="IPR008381">
    <property type="entry name" value="SDHAF3/Sdh7"/>
</dbReference>
<evidence type="ECO:0000256" key="3">
    <source>
        <dbReference type="ARBA" id="ARBA00022946"/>
    </source>
</evidence>
<dbReference type="GO" id="GO:0034553">
    <property type="term" value="P:mitochondrial respiratory chain complex II assembly"/>
    <property type="evidence" value="ECO:0007669"/>
    <property type="project" value="UniProtKB-UniRule"/>
</dbReference>
<feature type="compositionally biased region" description="Low complexity" evidence="7">
    <location>
        <begin position="113"/>
        <end position="122"/>
    </location>
</feature>
<comment type="subcellular location">
    <subcellularLocation>
        <location evidence="1 6">Mitochondrion matrix</location>
    </subcellularLocation>
</comment>
<comment type="subunit">
    <text evidence="6">Interacts with the iron-sulfur protein subunit within the SDH catalytic dimer.</text>
</comment>
<evidence type="ECO:0000256" key="6">
    <source>
        <dbReference type="RuleBase" id="RU368039"/>
    </source>
</evidence>
<keyword evidence="5 6" id="KW-0143">Chaperone</keyword>
<organism evidence="8 9">
    <name type="scientific">Scylla paramamosain</name>
    <name type="common">Mud crab</name>
    <dbReference type="NCBI Taxonomy" id="85552"/>
    <lineage>
        <taxon>Eukaryota</taxon>
        <taxon>Metazoa</taxon>
        <taxon>Ecdysozoa</taxon>
        <taxon>Arthropoda</taxon>
        <taxon>Crustacea</taxon>
        <taxon>Multicrustacea</taxon>
        <taxon>Malacostraca</taxon>
        <taxon>Eumalacostraca</taxon>
        <taxon>Eucarida</taxon>
        <taxon>Decapoda</taxon>
        <taxon>Pleocyemata</taxon>
        <taxon>Brachyura</taxon>
        <taxon>Eubrachyura</taxon>
        <taxon>Portunoidea</taxon>
        <taxon>Portunidae</taxon>
        <taxon>Portuninae</taxon>
        <taxon>Scylla</taxon>
    </lineage>
</organism>
<evidence type="ECO:0000313" key="8">
    <source>
        <dbReference type="EMBL" id="KAK8384019.1"/>
    </source>
</evidence>
<evidence type="ECO:0000313" key="9">
    <source>
        <dbReference type="Proteomes" id="UP001487740"/>
    </source>
</evidence>
<dbReference type="GO" id="GO:0005758">
    <property type="term" value="C:mitochondrial intermembrane space"/>
    <property type="evidence" value="ECO:0007669"/>
    <property type="project" value="TreeGrafter"/>
</dbReference>
<dbReference type="GO" id="GO:0006105">
    <property type="term" value="P:succinate metabolic process"/>
    <property type="evidence" value="ECO:0007669"/>
    <property type="project" value="TreeGrafter"/>
</dbReference>
<dbReference type="GO" id="GO:0005759">
    <property type="term" value="C:mitochondrial matrix"/>
    <property type="evidence" value="ECO:0007669"/>
    <property type="project" value="UniProtKB-SubCell"/>
</dbReference>
<keyword evidence="9" id="KW-1185">Reference proteome</keyword>
<sequence>MGGGKKVVAEAFTHPQRVRLLYKTILKLHRGLPLELRALGDQYTKDEFRRHKEASVEQSQAFMMEWTNYAITVAKQLGVRGAHTAKTLGRPLSQGDLDQFNDEQVYQLHELYEAATKPAEAPTTPPQDHKKDT</sequence>
<dbReference type="PANTHER" id="PTHR13137">
    <property type="entry name" value="DC11 ACN9 HOMOLOG"/>
    <property type="match status" value="1"/>
</dbReference>
<keyword evidence="4 6" id="KW-0496">Mitochondrion</keyword>
<gene>
    <name evidence="8" type="ORF">O3P69_016037</name>
</gene>
<reference evidence="8 9" key="1">
    <citation type="submission" date="2023-03" db="EMBL/GenBank/DDBJ databases">
        <title>High-quality genome of Scylla paramamosain provides insights in environmental adaptation.</title>
        <authorList>
            <person name="Zhang L."/>
        </authorList>
    </citation>
    <scope>NUCLEOTIDE SEQUENCE [LARGE SCALE GENOMIC DNA]</scope>
    <source>
        <strain evidence="8">LZ_2023a</strain>
        <tissue evidence="8">Muscle</tissue>
    </source>
</reference>
<keyword evidence="3" id="KW-0809">Transit peptide</keyword>